<evidence type="ECO:0000259" key="6">
    <source>
        <dbReference type="PROSITE" id="PS50850"/>
    </source>
</evidence>
<feature type="transmembrane region" description="Helical" evidence="5">
    <location>
        <begin position="319"/>
        <end position="339"/>
    </location>
</feature>
<keyword evidence="4 5" id="KW-0472">Membrane</keyword>
<evidence type="ECO:0000256" key="1">
    <source>
        <dbReference type="ARBA" id="ARBA00004651"/>
    </source>
</evidence>
<feature type="transmembrane region" description="Helical" evidence="5">
    <location>
        <begin position="92"/>
        <end position="112"/>
    </location>
</feature>
<dbReference type="EMBL" id="SHLA01000001">
    <property type="protein sequence ID" value="RZU63377.1"/>
    <property type="molecule type" value="Genomic_DNA"/>
</dbReference>
<feature type="transmembrane region" description="Helical" evidence="5">
    <location>
        <begin position="377"/>
        <end position="397"/>
    </location>
</feature>
<comment type="subcellular location">
    <subcellularLocation>
        <location evidence="1">Cell membrane</location>
        <topology evidence="1">Multi-pass membrane protein</topology>
    </subcellularLocation>
</comment>
<evidence type="ECO:0000256" key="4">
    <source>
        <dbReference type="ARBA" id="ARBA00023136"/>
    </source>
</evidence>
<feature type="transmembrane region" description="Helical" evidence="5">
    <location>
        <begin position="56"/>
        <end position="80"/>
    </location>
</feature>
<dbReference type="Gene3D" id="1.20.1250.20">
    <property type="entry name" value="MFS general substrate transporter like domains"/>
    <property type="match status" value="1"/>
</dbReference>
<gene>
    <name evidence="7" type="ORF">EV380_2994</name>
</gene>
<feature type="transmembrane region" description="Helical" evidence="5">
    <location>
        <begin position="186"/>
        <end position="205"/>
    </location>
</feature>
<organism evidence="7 8">
    <name type="scientific">Zhihengliuella halotolerans</name>
    <dbReference type="NCBI Taxonomy" id="370736"/>
    <lineage>
        <taxon>Bacteria</taxon>
        <taxon>Bacillati</taxon>
        <taxon>Actinomycetota</taxon>
        <taxon>Actinomycetes</taxon>
        <taxon>Micrococcales</taxon>
        <taxon>Micrococcaceae</taxon>
        <taxon>Zhihengliuella</taxon>
    </lineage>
</organism>
<feature type="transmembrane region" description="Helical" evidence="5">
    <location>
        <begin position="295"/>
        <end position="313"/>
    </location>
</feature>
<feature type="transmembrane region" description="Helical" evidence="5">
    <location>
        <begin position="158"/>
        <end position="180"/>
    </location>
</feature>
<dbReference type="PANTHER" id="PTHR23514:SF13">
    <property type="entry name" value="INNER MEMBRANE PROTEIN YBJJ"/>
    <property type="match status" value="1"/>
</dbReference>
<protein>
    <submittedName>
        <fullName evidence="7">Fucose permease</fullName>
    </submittedName>
</protein>
<dbReference type="PANTHER" id="PTHR23514">
    <property type="entry name" value="BYPASS OF STOP CODON PROTEIN 6"/>
    <property type="match status" value="1"/>
</dbReference>
<keyword evidence="3 5" id="KW-1133">Transmembrane helix</keyword>
<dbReference type="InterPro" id="IPR011701">
    <property type="entry name" value="MFS"/>
</dbReference>
<evidence type="ECO:0000256" key="5">
    <source>
        <dbReference type="SAM" id="Phobius"/>
    </source>
</evidence>
<evidence type="ECO:0000256" key="2">
    <source>
        <dbReference type="ARBA" id="ARBA00022692"/>
    </source>
</evidence>
<evidence type="ECO:0000313" key="7">
    <source>
        <dbReference type="EMBL" id="RZU63377.1"/>
    </source>
</evidence>
<dbReference type="InterPro" id="IPR036259">
    <property type="entry name" value="MFS_trans_sf"/>
</dbReference>
<dbReference type="InterPro" id="IPR051788">
    <property type="entry name" value="MFS_Transporter"/>
</dbReference>
<dbReference type="GO" id="GO:0022857">
    <property type="term" value="F:transmembrane transporter activity"/>
    <property type="evidence" value="ECO:0007669"/>
    <property type="project" value="InterPro"/>
</dbReference>
<evidence type="ECO:0000256" key="3">
    <source>
        <dbReference type="ARBA" id="ARBA00022989"/>
    </source>
</evidence>
<dbReference type="Pfam" id="PF07690">
    <property type="entry name" value="MFS_1"/>
    <property type="match status" value="1"/>
</dbReference>
<evidence type="ECO:0000313" key="8">
    <source>
        <dbReference type="Proteomes" id="UP000292685"/>
    </source>
</evidence>
<dbReference type="SUPFAM" id="SSF103473">
    <property type="entry name" value="MFS general substrate transporter"/>
    <property type="match status" value="1"/>
</dbReference>
<comment type="caution">
    <text evidence="7">The sequence shown here is derived from an EMBL/GenBank/DDBJ whole genome shotgun (WGS) entry which is preliminary data.</text>
</comment>
<dbReference type="AlphaFoldDB" id="A0A4Q8AG76"/>
<dbReference type="Proteomes" id="UP000292685">
    <property type="component" value="Unassembled WGS sequence"/>
</dbReference>
<proteinExistence type="predicted"/>
<accession>A0A4Q8AG76</accession>
<reference evidence="7 8" key="1">
    <citation type="submission" date="2019-02" db="EMBL/GenBank/DDBJ databases">
        <title>Sequencing the genomes of 1000 actinobacteria strains.</title>
        <authorList>
            <person name="Klenk H.-P."/>
        </authorList>
    </citation>
    <scope>NUCLEOTIDE SEQUENCE [LARGE SCALE GENOMIC DNA]</scope>
    <source>
        <strain evidence="7 8">DSM 17364</strain>
    </source>
</reference>
<keyword evidence="8" id="KW-1185">Reference proteome</keyword>
<dbReference type="InterPro" id="IPR020846">
    <property type="entry name" value="MFS_dom"/>
</dbReference>
<dbReference type="GO" id="GO:0005886">
    <property type="term" value="C:plasma membrane"/>
    <property type="evidence" value="ECO:0007669"/>
    <property type="project" value="UniProtKB-SubCell"/>
</dbReference>
<name>A0A4Q8AG76_9MICC</name>
<feature type="domain" description="Major facilitator superfamily (MFS) profile" evidence="6">
    <location>
        <begin position="227"/>
        <end position="410"/>
    </location>
</feature>
<dbReference type="PROSITE" id="PS50850">
    <property type="entry name" value="MFS"/>
    <property type="match status" value="1"/>
</dbReference>
<sequence length="410" mass="41782">MPNRTLHVFDFIARLLLMQSSPSLRRARASAMLAFATNGALPATLLARYAEVQELLGVGAGLFGLLVVGATLGGAGAFNLPGVVLRRFGMRNTTTVGTAWVATAVFLATVGIVTGQPWLFFLCLVLAGAGDACVDVGQNAQGLKVQQAYGRSLLNFMHAGWSIGAAVGGVVGTIMAMTGVPLLAHLGLWGAVCIGSMWWASRGFLTDGAVAADDAPAESLRGRHVMKVLIPLALVALAGISVEEIGNNWSAILLATERGVPLESAGIGLSVLLGAQFVGRLLGDRFIDALGSHRALLISLATVAAGLLAAAWAPNAATTLIGLALAGLGCAVTVPVAFAEADAVPGLPPHAGVTWISWAMRAATITLAPTIGGVTALASLPVALTAVTGIAVVALVLQFGKRPRRGVENA</sequence>
<keyword evidence="2 5" id="KW-0812">Transmembrane</keyword>